<feature type="domain" description="Protein FecR C-terminal" evidence="3">
    <location>
        <begin position="283"/>
        <end position="350"/>
    </location>
</feature>
<gene>
    <name evidence="4" type="ORF">AAG747_04665</name>
</gene>
<protein>
    <submittedName>
        <fullName evidence="4">FecR domain-containing protein</fullName>
    </submittedName>
</protein>
<reference evidence="4 5" key="1">
    <citation type="submission" date="2024-04" db="EMBL/GenBank/DDBJ databases">
        <title>Novel genus in family Flammeovirgaceae.</title>
        <authorList>
            <person name="Nguyen T.H."/>
            <person name="Vuong T.Q."/>
            <person name="Le H."/>
            <person name="Kim S.-G."/>
        </authorList>
    </citation>
    <scope>NUCLEOTIDE SEQUENCE [LARGE SCALE GENOMIC DNA]</scope>
    <source>
        <strain evidence="4 5">JCM 23209</strain>
    </source>
</reference>
<feature type="transmembrane region" description="Helical" evidence="1">
    <location>
        <begin position="101"/>
        <end position="121"/>
    </location>
</feature>
<evidence type="ECO:0000313" key="5">
    <source>
        <dbReference type="Proteomes" id="UP001403385"/>
    </source>
</evidence>
<dbReference type="Gene3D" id="3.55.50.30">
    <property type="match status" value="1"/>
</dbReference>
<dbReference type="PANTHER" id="PTHR30273">
    <property type="entry name" value="PERIPLASMIC SIGNAL SENSOR AND SIGMA FACTOR ACTIVATOR FECR-RELATED"/>
    <property type="match status" value="1"/>
</dbReference>
<dbReference type="EMBL" id="JBDKWZ010000002">
    <property type="protein sequence ID" value="MEN7547187.1"/>
    <property type="molecule type" value="Genomic_DNA"/>
</dbReference>
<dbReference type="InterPro" id="IPR032508">
    <property type="entry name" value="FecR_C"/>
</dbReference>
<dbReference type="InterPro" id="IPR006860">
    <property type="entry name" value="FecR"/>
</dbReference>
<name>A0AAW9RU78_9BACT</name>
<proteinExistence type="predicted"/>
<dbReference type="PIRSF" id="PIRSF018266">
    <property type="entry name" value="FecR"/>
    <property type="match status" value="1"/>
</dbReference>
<dbReference type="Pfam" id="PF04773">
    <property type="entry name" value="FecR"/>
    <property type="match status" value="1"/>
</dbReference>
<sequence>MSPDQYTSVEQLVLDESFQAWILEEDAIAREFWEEWLIQYPEKQHLLKEAKGLLLSLQVVKKEQLSDEEIDSAVQTIQSVAFRKGPGTVPVYPIHRKANRIHWLSVAASIALLFIVTFLVYRKYKNDQAFSEGTSPVTMIEKYNPRGRKATFILYDGTKVKLNGDSRLWFPNKFSPEERVVKLQGEAFFQVAKDSQRPFRILTGDVVTTVVGTSFNINAYEEEEEIQVAVLEGSVLVNSRGNQRDSVLLKPHEIANYNKVQAEITKHTGFDYESVFSWKDDVMYFKEASLSDIKDQLERWYGIEVEIQGKDDFTALYTGKFSNERLEIVMQAIAEVTHLHYKIQNEKVIIY</sequence>
<dbReference type="Proteomes" id="UP001403385">
    <property type="component" value="Unassembled WGS sequence"/>
</dbReference>
<keyword evidence="1" id="KW-0812">Transmembrane</keyword>
<evidence type="ECO:0000256" key="1">
    <source>
        <dbReference type="SAM" id="Phobius"/>
    </source>
</evidence>
<accession>A0AAW9RU78</accession>
<keyword evidence="1" id="KW-1133">Transmembrane helix</keyword>
<organism evidence="4 5">
    <name type="scientific">Rapidithrix thailandica</name>
    <dbReference type="NCBI Taxonomy" id="413964"/>
    <lineage>
        <taxon>Bacteria</taxon>
        <taxon>Pseudomonadati</taxon>
        <taxon>Bacteroidota</taxon>
        <taxon>Cytophagia</taxon>
        <taxon>Cytophagales</taxon>
        <taxon>Flammeovirgaceae</taxon>
        <taxon>Rapidithrix</taxon>
    </lineage>
</organism>
<evidence type="ECO:0000259" key="3">
    <source>
        <dbReference type="Pfam" id="PF16344"/>
    </source>
</evidence>
<keyword evidence="5" id="KW-1185">Reference proteome</keyword>
<dbReference type="RefSeq" id="WP_346819972.1">
    <property type="nucleotide sequence ID" value="NZ_JBDKWZ010000002.1"/>
</dbReference>
<dbReference type="Gene3D" id="2.60.120.1440">
    <property type="match status" value="1"/>
</dbReference>
<dbReference type="PANTHER" id="PTHR30273:SF2">
    <property type="entry name" value="PROTEIN FECR"/>
    <property type="match status" value="1"/>
</dbReference>
<evidence type="ECO:0000259" key="2">
    <source>
        <dbReference type="Pfam" id="PF04773"/>
    </source>
</evidence>
<feature type="domain" description="FecR protein" evidence="2">
    <location>
        <begin position="147"/>
        <end position="235"/>
    </location>
</feature>
<dbReference type="InterPro" id="IPR012373">
    <property type="entry name" value="Ferrdict_sens_TM"/>
</dbReference>
<evidence type="ECO:0000313" key="4">
    <source>
        <dbReference type="EMBL" id="MEN7547187.1"/>
    </source>
</evidence>
<comment type="caution">
    <text evidence="4">The sequence shown here is derived from an EMBL/GenBank/DDBJ whole genome shotgun (WGS) entry which is preliminary data.</text>
</comment>
<keyword evidence="1" id="KW-0472">Membrane</keyword>
<dbReference type="AlphaFoldDB" id="A0AAW9RU78"/>
<dbReference type="GO" id="GO:0016989">
    <property type="term" value="F:sigma factor antagonist activity"/>
    <property type="evidence" value="ECO:0007669"/>
    <property type="project" value="TreeGrafter"/>
</dbReference>
<dbReference type="Pfam" id="PF16344">
    <property type="entry name" value="FecR_C"/>
    <property type="match status" value="1"/>
</dbReference>